<dbReference type="PROSITE" id="PS51340">
    <property type="entry name" value="MOSC"/>
    <property type="match status" value="1"/>
</dbReference>
<name>A0A194WDH4_CYTMA</name>
<dbReference type="InterPro" id="IPR001433">
    <property type="entry name" value="OxRdtase_FAD/NAD-bd"/>
</dbReference>
<evidence type="ECO:0000259" key="4">
    <source>
        <dbReference type="PROSITE" id="PS51340"/>
    </source>
</evidence>
<evidence type="ECO:0000259" key="5">
    <source>
        <dbReference type="PROSITE" id="PS51384"/>
    </source>
</evidence>
<keyword evidence="1" id="KW-0479">Metal-binding</keyword>
<evidence type="ECO:0000256" key="1">
    <source>
        <dbReference type="ARBA" id="ARBA00022714"/>
    </source>
</evidence>
<dbReference type="InterPro" id="IPR017938">
    <property type="entry name" value="Riboflavin_synthase-like_b-brl"/>
</dbReference>
<dbReference type="Gene3D" id="2.40.30.10">
    <property type="entry name" value="Translation factors"/>
    <property type="match status" value="1"/>
</dbReference>
<reference evidence="6" key="1">
    <citation type="submission" date="2014-12" db="EMBL/GenBank/DDBJ databases">
        <title>Genome Sequence of Valsa Canker Pathogens Uncovers a Specific Adaption of Colonization on Woody Bark.</title>
        <authorList>
            <person name="Yin Z."/>
            <person name="Liu H."/>
            <person name="Gao X."/>
            <person name="Li Z."/>
            <person name="Song N."/>
            <person name="Ke X."/>
            <person name="Dai Q."/>
            <person name="Wu Y."/>
            <person name="Sun Y."/>
            <person name="Xu J.-R."/>
            <person name="Kang Z.K."/>
            <person name="Wang L."/>
            <person name="Huang L."/>
        </authorList>
    </citation>
    <scope>NUCLEOTIDE SEQUENCE [LARGE SCALE GENOMIC DNA]</scope>
    <source>
        <strain evidence="6">03-8</strain>
    </source>
</reference>
<dbReference type="GO" id="GO:0051213">
    <property type="term" value="F:dioxygenase activity"/>
    <property type="evidence" value="ECO:0007669"/>
    <property type="project" value="UniProtKB-KW"/>
</dbReference>
<sequence length="558" mass="61690">MAPKSEVDLWAPFTSDTILEVRSGKLKKMKGLNVESGIDKSLHEGPVHIGKLGIIGDEHDYTFHGGPDKALHGYCCSHYPSWQDEFPAAASRFVPGGFGENLVTRRMNERNICIGDIMSVGDPATGPLLQVSLPRQPCFKLNHRFELKNFAPNTWKLSRTGWYYRVLREGAIKAGDEIRLVERKHPRWTIERIQEYLHRNTGDLAVNEELAAIPEFGKEGHDAFASRVAKQKAKARKDEEDNATQWRDFKIVEKKRQTSRITSFVLEAVEPLKEPGVLDEGAHAKIRIPVLGRGEPLVRAYSIVGGDRNRLEFGIALEDNSRGGSKYLHEGAKLGDTLQIGRITSTRIITSCSSHVFVAAGVGITAFLALLEALRQYNLDVSLYYAVRSADDIPFRERLAKLGSDVVTIYDKSQGQRLSIAGVIKNMPWNSRLYFCGPRRMMDEALRETQAAGLGPEEVHFEAFAADIGGDPFEAVIANKNDATVKVGGDVSLLEALQSRFGIDEIPSSCEVGNCGTCKIKLRSGRVEHRGTGLPEEDKAVALLSCVSRGVGRIIIEV</sequence>
<evidence type="ECO:0000313" key="7">
    <source>
        <dbReference type="Proteomes" id="UP000078559"/>
    </source>
</evidence>
<dbReference type="InterPro" id="IPR011037">
    <property type="entry name" value="Pyrv_Knase-like_insert_dom_sf"/>
</dbReference>
<dbReference type="InterPro" id="IPR052353">
    <property type="entry name" value="Benzoxazolinone_Detox_Enz"/>
</dbReference>
<keyword evidence="6" id="KW-0560">Oxidoreductase</keyword>
<keyword evidence="1" id="KW-0408">Iron</keyword>
<dbReference type="GO" id="GO:0030151">
    <property type="term" value="F:molybdenum ion binding"/>
    <property type="evidence" value="ECO:0007669"/>
    <property type="project" value="InterPro"/>
</dbReference>
<keyword evidence="1" id="KW-0001">2Fe-2S</keyword>
<proteinExistence type="predicted"/>
<dbReference type="AlphaFoldDB" id="A0A194WDH4"/>
<dbReference type="InterPro" id="IPR006058">
    <property type="entry name" value="2Fe2S_fd_BS"/>
</dbReference>
<dbReference type="CDD" id="cd00207">
    <property type="entry name" value="fer2"/>
    <property type="match status" value="1"/>
</dbReference>
<dbReference type="Pfam" id="PF00111">
    <property type="entry name" value="Fer2"/>
    <property type="match status" value="1"/>
</dbReference>
<dbReference type="GO" id="GO:0051537">
    <property type="term" value="F:2 iron, 2 sulfur cluster binding"/>
    <property type="evidence" value="ECO:0007669"/>
    <property type="project" value="UniProtKB-KW"/>
</dbReference>
<dbReference type="Gene3D" id="2.40.33.20">
    <property type="entry name" value="PK beta-barrel domain-like"/>
    <property type="match status" value="1"/>
</dbReference>
<dbReference type="Pfam" id="PF03473">
    <property type="entry name" value="MOSC"/>
    <property type="match status" value="1"/>
</dbReference>
<gene>
    <name evidence="6" type="ORF">VM1G_10010</name>
</gene>
<accession>A0A194WDH4</accession>
<dbReference type="PROSITE" id="PS51085">
    <property type="entry name" value="2FE2S_FER_2"/>
    <property type="match status" value="1"/>
</dbReference>
<dbReference type="Pfam" id="PF00175">
    <property type="entry name" value="NAD_binding_1"/>
    <property type="match status" value="1"/>
</dbReference>
<feature type="domain" description="MOSC" evidence="4">
    <location>
        <begin position="39"/>
        <end position="181"/>
    </location>
</feature>
<dbReference type="PROSITE" id="PS00197">
    <property type="entry name" value="2FE2S_FER_1"/>
    <property type="match status" value="1"/>
</dbReference>
<organism evidence="6 7">
    <name type="scientific">Cytospora mali</name>
    <name type="common">Apple Valsa canker fungus</name>
    <name type="synonym">Valsa mali</name>
    <dbReference type="NCBI Taxonomy" id="578113"/>
    <lineage>
        <taxon>Eukaryota</taxon>
        <taxon>Fungi</taxon>
        <taxon>Dikarya</taxon>
        <taxon>Ascomycota</taxon>
        <taxon>Pezizomycotina</taxon>
        <taxon>Sordariomycetes</taxon>
        <taxon>Sordariomycetidae</taxon>
        <taxon>Diaporthales</taxon>
        <taxon>Cytosporaceae</taxon>
        <taxon>Cytospora</taxon>
    </lineage>
</organism>
<protein>
    <submittedName>
        <fullName evidence="6">Dioxygenase subunit beta YeaX</fullName>
    </submittedName>
</protein>
<dbReference type="PROSITE" id="PS51384">
    <property type="entry name" value="FAD_FR"/>
    <property type="match status" value="1"/>
</dbReference>
<dbReference type="CDD" id="cd06185">
    <property type="entry name" value="PDR_like"/>
    <property type="match status" value="1"/>
</dbReference>
<dbReference type="GO" id="GO:0030170">
    <property type="term" value="F:pyridoxal phosphate binding"/>
    <property type="evidence" value="ECO:0007669"/>
    <property type="project" value="InterPro"/>
</dbReference>
<dbReference type="InterPro" id="IPR017927">
    <property type="entry name" value="FAD-bd_FR_type"/>
</dbReference>
<dbReference type="PANTHER" id="PTHR30212:SF2">
    <property type="entry name" value="PROTEIN YIIM"/>
    <property type="match status" value="1"/>
</dbReference>
<dbReference type="OrthoDB" id="5390at2759"/>
<dbReference type="SMR" id="A0A194WDH4"/>
<keyword evidence="2" id="KW-0411">Iron-sulfur</keyword>
<dbReference type="InterPro" id="IPR005302">
    <property type="entry name" value="MoCF_Sase_C"/>
</dbReference>
<dbReference type="SUPFAM" id="SSF63380">
    <property type="entry name" value="Riboflavin synthase domain-like"/>
    <property type="match status" value="1"/>
</dbReference>
<dbReference type="InterPro" id="IPR012675">
    <property type="entry name" value="Beta-grasp_dom_sf"/>
</dbReference>
<feature type="domain" description="FAD-binding FR-type" evidence="5">
    <location>
        <begin position="244"/>
        <end position="350"/>
    </location>
</feature>
<evidence type="ECO:0000259" key="3">
    <source>
        <dbReference type="PROSITE" id="PS51085"/>
    </source>
</evidence>
<dbReference type="Gene3D" id="3.40.50.80">
    <property type="entry name" value="Nucleotide-binding domain of ferredoxin-NADP reductase (FNR) module"/>
    <property type="match status" value="1"/>
</dbReference>
<dbReference type="InterPro" id="IPR036010">
    <property type="entry name" value="2Fe-2S_ferredoxin-like_sf"/>
</dbReference>
<dbReference type="Gene3D" id="3.10.20.30">
    <property type="match status" value="1"/>
</dbReference>
<evidence type="ECO:0000256" key="2">
    <source>
        <dbReference type="ARBA" id="ARBA00023014"/>
    </source>
</evidence>
<dbReference type="PRINTS" id="PR00409">
    <property type="entry name" value="PHDIOXRDTASE"/>
</dbReference>
<dbReference type="Proteomes" id="UP000078559">
    <property type="component" value="Chromosome 12"/>
</dbReference>
<evidence type="ECO:0000313" key="6">
    <source>
        <dbReference type="EMBL" id="KUI74168.1"/>
    </source>
</evidence>
<keyword evidence="6" id="KW-0223">Dioxygenase</keyword>
<dbReference type="SUPFAM" id="SSF52343">
    <property type="entry name" value="Ferredoxin reductase-like, C-terminal NADP-linked domain"/>
    <property type="match status" value="1"/>
</dbReference>
<dbReference type="SUPFAM" id="SSF50800">
    <property type="entry name" value="PK beta-barrel domain-like"/>
    <property type="match status" value="1"/>
</dbReference>
<feature type="domain" description="2Fe-2S ferredoxin-type" evidence="3">
    <location>
        <begin position="474"/>
        <end position="558"/>
    </location>
</feature>
<dbReference type="EMBL" id="CM003109">
    <property type="protein sequence ID" value="KUI74168.1"/>
    <property type="molecule type" value="Genomic_DNA"/>
</dbReference>
<keyword evidence="7" id="KW-1185">Reference proteome</keyword>
<dbReference type="InterPro" id="IPR001041">
    <property type="entry name" value="2Fe-2S_ferredoxin-type"/>
</dbReference>
<dbReference type="PANTHER" id="PTHR30212">
    <property type="entry name" value="PROTEIN YIIM"/>
    <property type="match status" value="1"/>
</dbReference>
<dbReference type="SUPFAM" id="SSF54292">
    <property type="entry name" value="2Fe-2S ferredoxin-like"/>
    <property type="match status" value="1"/>
</dbReference>
<dbReference type="InterPro" id="IPR039261">
    <property type="entry name" value="FNR_nucleotide-bd"/>
</dbReference>